<dbReference type="Proteomes" id="UP000800035">
    <property type="component" value="Unassembled WGS sequence"/>
</dbReference>
<organism evidence="1 2">
    <name type="scientific">Byssothecium circinans</name>
    <dbReference type="NCBI Taxonomy" id="147558"/>
    <lineage>
        <taxon>Eukaryota</taxon>
        <taxon>Fungi</taxon>
        <taxon>Dikarya</taxon>
        <taxon>Ascomycota</taxon>
        <taxon>Pezizomycotina</taxon>
        <taxon>Dothideomycetes</taxon>
        <taxon>Pleosporomycetidae</taxon>
        <taxon>Pleosporales</taxon>
        <taxon>Massarineae</taxon>
        <taxon>Massarinaceae</taxon>
        <taxon>Byssothecium</taxon>
    </lineage>
</organism>
<gene>
    <name evidence="1" type="ORF">CC80DRAFT_489252</name>
</gene>
<dbReference type="PANTHER" id="PTHR38134:SF2">
    <property type="entry name" value="GALACTOKINASE"/>
    <property type="match status" value="1"/>
</dbReference>
<evidence type="ECO:0000313" key="1">
    <source>
        <dbReference type="EMBL" id="KAF1959993.1"/>
    </source>
</evidence>
<sequence length="396" mass="44628">MADLEERNDAIRLALYPSAHGLGHFMRIVHLAQMLHETGGKRQAKYLLFIRTNVNKGVRESLQAGWSHVGVVTFSSYEFPIQPSVVQKNPYTLSTSQTWDAVRKFDANAAVEQEERFVKDNGIQIIISDCPSIPCVLNVPSLLVTNFTFDTILQGLLATQKIDPAQSEDIADIRAFIQDMTDQYQKADALIRMRGEIHMPYNGRTVDIPAHFRHAESSKTDTLEALNIPELLQPGRKILLHCFGGQPQNDTYTRIPQLPPQWVCLSQTIHAPPHFYAIKKDAHIPDLIAASDAVLGKLGWGMCSEVIGNGYKPFIFVPRSAFLEEEGLVKWMQKDHRRLVRMEVNVFEAMEWEDAILQAEALAGPQDTDVTAEGWKCKEEELVNIVDGEVMRLLGR</sequence>
<protein>
    <recommendedName>
        <fullName evidence="3">UDP-Glycosyltransferase/glycogen phosphorylase</fullName>
    </recommendedName>
</protein>
<reference evidence="1" key="1">
    <citation type="journal article" date="2020" name="Stud. Mycol.">
        <title>101 Dothideomycetes genomes: a test case for predicting lifestyles and emergence of pathogens.</title>
        <authorList>
            <person name="Haridas S."/>
            <person name="Albert R."/>
            <person name="Binder M."/>
            <person name="Bloem J."/>
            <person name="Labutti K."/>
            <person name="Salamov A."/>
            <person name="Andreopoulos B."/>
            <person name="Baker S."/>
            <person name="Barry K."/>
            <person name="Bills G."/>
            <person name="Bluhm B."/>
            <person name="Cannon C."/>
            <person name="Castanera R."/>
            <person name="Culley D."/>
            <person name="Daum C."/>
            <person name="Ezra D."/>
            <person name="Gonzalez J."/>
            <person name="Henrissat B."/>
            <person name="Kuo A."/>
            <person name="Liang C."/>
            <person name="Lipzen A."/>
            <person name="Lutzoni F."/>
            <person name="Magnuson J."/>
            <person name="Mondo S."/>
            <person name="Nolan M."/>
            <person name="Ohm R."/>
            <person name="Pangilinan J."/>
            <person name="Park H.-J."/>
            <person name="Ramirez L."/>
            <person name="Alfaro M."/>
            <person name="Sun H."/>
            <person name="Tritt A."/>
            <person name="Yoshinaga Y."/>
            <person name="Zwiers L.-H."/>
            <person name="Turgeon B."/>
            <person name="Goodwin S."/>
            <person name="Spatafora J."/>
            <person name="Crous P."/>
            <person name="Grigoriev I."/>
        </authorList>
    </citation>
    <scope>NUCLEOTIDE SEQUENCE</scope>
    <source>
        <strain evidence="1">CBS 675.92</strain>
    </source>
</reference>
<accession>A0A6A5U4C6</accession>
<keyword evidence="2" id="KW-1185">Reference proteome</keyword>
<name>A0A6A5U4C6_9PLEO</name>
<dbReference type="EMBL" id="ML976983">
    <property type="protein sequence ID" value="KAF1959993.1"/>
    <property type="molecule type" value="Genomic_DNA"/>
</dbReference>
<evidence type="ECO:0008006" key="3">
    <source>
        <dbReference type="Google" id="ProtNLM"/>
    </source>
</evidence>
<dbReference type="OrthoDB" id="1684102at2759"/>
<dbReference type="AlphaFoldDB" id="A0A6A5U4C6"/>
<proteinExistence type="predicted"/>
<dbReference type="InterPro" id="IPR053205">
    <property type="entry name" value="GHMP_kinase_L-arabinokinase"/>
</dbReference>
<dbReference type="PANTHER" id="PTHR38134">
    <property type="entry name" value="SLR1395 PROTEIN"/>
    <property type="match status" value="1"/>
</dbReference>
<evidence type="ECO:0000313" key="2">
    <source>
        <dbReference type="Proteomes" id="UP000800035"/>
    </source>
</evidence>